<keyword evidence="1" id="KW-0862">Zinc</keyword>
<dbReference type="SMART" id="SM00184">
    <property type="entry name" value="RING"/>
    <property type="match status" value="1"/>
</dbReference>
<dbReference type="SUPFAM" id="SSF57850">
    <property type="entry name" value="RING/U-box"/>
    <property type="match status" value="1"/>
</dbReference>
<dbReference type="Pfam" id="PF13639">
    <property type="entry name" value="zf-RING_2"/>
    <property type="match status" value="1"/>
</dbReference>
<feature type="compositionally biased region" description="Polar residues" evidence="2">
    <location>
        <begin position="1"/>
        <end position="12"/>
    </location>
</feature>
<evidence type="ECO:0000256" key="3">
    <source>
        <dbReference type="SAM" id="Phobius"/>
    </source>
</evidence>
<keyword evidence="6" id="KW-1185">Reference proteome</keyword>
<sequence>MTTATTNSTVPLSSPAADSRSSDMPLLTAIVALVTLIAIPTLIYAFFFAIKCPPNPFERLGRRSGGNAGELTPRGSHMNKTDWASVVKYIKEDHGKENGGECPVCLSAFVEGEEIRQLNACKHSFHFACIDMWLYSHSSCPVCRASIAVKRSKPPAMVGEEDFRQGLPDSDRLV</sequence>
<keyword evidence="3" id="KW-0812">Transmembrane</keyword>
<evidence type="ECO:0000256" key="2">
    <source>
        <dbReference type="SAM" id="MobiDB-lite"/>
    </source>
</evidence>
<dbReference type="InterPro" id="IPR013083">
    <property type="entry name" value="Znf_RING/FYVE/PHD"/>
</dbReference>
<reference evidence="5 6" key="1">
    <citation type="submission" date="2024-02" db="EMBL/GenBank/DDBJ databases">
        <authorList>
            <person name="Vignale AGUSTIN F."/>
            <person name="Sosa J E."/>
            <person name="Modenutti C."/>
        </authorList>
    </citation>
    <scope>NUCLEOTIDE SEQUENCE [LARGE SCALE GENOMIC DNA]</scope>
</reference>
<evidence type="ECO:0000259" key="4">
    <source>
        <dbReference type="PROSITE" id="PS50089"/>
    </source>
</evidence>
<evidence type="ECO:0000313" key="5">
    <source>
        <dbReference type="EMBL" id="CAK9185289.1"/>
    </source>
</evidence>
<dbReference type="PROSITE" id="PS50089">
    <property type="entry name" value="ZF_RING_2"/>
    <property type="match status" value="1"/>
</dbReference>
<keyword evidence="1" id="KW-0479">Metal-binding</keyword>
<dbReference type="PANTHER" id="PTHR45676">
    <property type="entry name" value="RING-H2 FINGER PROTEIN ATL51-RELATED"/>
    <property type="match status" value="1"/>
</dbReference>
<protein>
    <recommendedName>
        <fullName evidence="4">RING-type domain-containing protein</fullName>
    </recommendedName>
</protein>
<keyword evidence="1" id="KW-0863">Zinc-finger</keyword>
<feature type="domain" description="RING-type" evidence="4">
    <location>
        <begin position="102"/>
        <end position="144"/>
    </location>
</feature>
<organism evidence="5 6">
    <name type="scientific">Ilex paraguariensis</name>
    <name type="common">yerba mate</name>
    <dbReference type="NCBI Taxonomy" id="185542"/>
    <lineage>
        <taxon>Eukaryota</taxon>
        <taxon>Viridiplantae</taxon>
        <taxon>Streptophyta</taxon>
        <taxon>Embryophyta</taxon>
        <taxon>Tracheophyta</taxon>
        <taxon>Spermatophyta</taxon>
        <taxon>Magnoliopsida</taxon>
        <taxon>eudicotyledons</taxon>
        <taxon>Gunneridae</taxon>
        <taxon>Pentapetalae</taxon>
        <taxon>asterids</taxon>
        <taxon>campanulids</taxon>
        <taxon>Aquifoliales</taxon>
        <taxon>Aquifoliaceae</taxon>
        <taxon>Ilex</taxon>
    </lineage>
</organism>
<proteinExistence type="predicted"/>
<feature type="transmembrane region" description="Helical" evidence="3">
    <location>
        <begin position="26"/>
        <end position="50"/>
    </location>
</feature>
<evidence type="ECO:0000256" key="1">
    <source>
        <dbReference type="PROSITE-ProRule" id="PRU00175"/>
    </source>
</evidence>
<evidence type="ECO:0000313" key="6">
    <source>
        <dbReference type="Proteomes" id="UP001642360"/>
    </source>
</evidence>
<dbReference type="CDD" id="cd16461">
    <property type="entry name" value="RING-H2_EL5-like"/>
    <property type="match status" value="1"/>
</dbReference>
<dbReference type="AlphaFoldDB" id="A0ABC8UW87"/>
<dbReference type="GO" id="GO:0008270">
    <property type="term" value="F:zinc ion binding"/>
    <property type="evidence" value="ECO:0007669"/>
    <property type="project" value="UniProtKB-KW"/>
</dbReference>
<gene>
    <name evidence="5" type="ORF">ILEXP_LOCUS55684</name>
</gene>
<accession>A0ABC8UW87</accession>
<keyword evidence="3" id="KW-1133">Transmembrane helix</keyword>
<dbReference type="Gene3D" id="3.30.40.10">
    <property type="entry name" value="Zinc/RING finger domain, C3HC4 (zinc finger)"/>
    <property type="match status" value="1"/>
</dbReference>
<comment type="caution">
    <text evidence="5">The sequence shown here is derived from an EMBL/GenBank/DDBJ whole genome shotgun (WGS) entry which is preliminary data.</text>
</comment>
<dbReference type="Proteomes" id="UP001642360">
    <property type="component" value="Unassembled WGS sequence"/>
</dbReference>
<feature type="region of interest" description="Disordered" evidence="2">
    <location>
        <begin position="1"/>
        <end position="21"/>
    </location>
</feature>
<dbReference type="InterPro" id="IPR001841">
    <property type="entry name" value="Znf_RING"/>
</dbReference>
<keyword evidence="3" id="KW-0472">Membrane</keyword>
<dbReference type="EMBL" id="CAUOFW020009279">
    <property type="protein sequence ID" value="CAK9185289.1"/>
    <property type="molecule type" value="Genomic_DNA"/>
</dbReference>
<dbReference type="PANTHER" id="PTHR45676:SF88">
    <property type="entry name" value="RING-H2 FINGER PROTEIN ATL33"/>
    <property type="match status" value="1"/>
</dbReference>
<name>A0ABC8UW87_9AQUA</name>